<keyword evidence="2" id="KW-0472">Membrane</keyword>
<organism evidence="3 6">
    <name type="scientific">Micromonospora terminaliae</name>
    <dbReference type="NCBI Taxonomy" id="1914461"/>
    <lineage>
        <taxon>Bacteria</taxon>
        <taxon>Bacillati</taxon>
        <taxon>Actinomycetota</taxon>
        <taxon>Actinomycetes</taxon>
        <taxon>Micromonosporales</taxon>
        <taxon>Micromonosporaceae</taxon>
        <taxon>Micromonospora</taxon>
    </lineage>
</organism>
<dbReference type="EMBL" id="JAAHBZ010000015">
    <property type="protein sequence ID" value="NES31167.1"/>
    <property type="molecule type" value="Genomic_DNA"/>
</dbReference>
<feature type="compositionally biased region" description="Low complexity" evidence="1">
    <location>
        <begin position="507"/>
        <end position="522"/>
    </location>
</feature>
<sequence>MDDTAPTPSGIRSTVAGALAAVAVGAFFGARGLAVARQTGFADLAQGFPFGPSEFTVTLVALAGGALLAVVPAGVAAFGRLPGWPVTAAGLALDYLVGELALDHGAGLVPRQSPTTGQVLTVLASALAAGLVLGGALLALSRPTRSLRWPLAAGLAAGLVLHSAVEDLLRLGAGVVGYPDGGRAWPLQVGVTLLIVVVAAVLAHLDRPGPAARSGRPRIGPLVAAAVAALLTLGGLVIRWWVVDVFRLSRDGLVGPRREQFVGSFAYFSPVAVAIVAALVLLGYAYRAGRAVAARWVVLGFAAGPLLLVGLQLAFAGDRAQAYPVVLAGLTAVAGGAALARFRSGLLPWDAAGLLLAALAMPLAAPVVRAELPATGQVSPLLSAIGLGLAVGFGLTLTATTSDTTAPAATAPAGGVPGGGVADGGVEESGRVAGVLALGMAALVLSALALAPPLLSGWANGRGGEPPLTIPVLVGVAALVLVLLFGFGRAVDRIRRDLRAEAALTTAQLSTPAAPPSASAGQAEREEPDAP</sequence>
<dbReference type="EMBL" id="CP045309">
    <property type="protein sequence ID" value="QGL49351.1"/>
    <property type="molecule type" value="Genomic_DNA"/>
</dbReference>
<name>A0AAJ2ZJH7_9ACTN</name>
<dbReference type="Proteomes" id="UP000477779">
    <property type="component" value="Unassembled WGS sequence"/>
</dbReference>
<evidence type="ECO:0000256" key="1">
    <source>
        <dbReference type="SAM" id="MobiDB-lite"/>
    </source>
</evidence>
<evidence type="ECO:0000313" key="4">
    <source>
        <dbReference type="EMBL" id="QGL49351.1"/>
    </source>
</evidence>
<feature type="transmembrane region" description="Helical" evidence="2">
    <location>
        <begin position="262"/>
        <end position="284"/>
    </location>
</feature>
<feature type="transmembrane region" description="Helical" evidence="2">
    <location>
        <begin position="296"/>
        <end position="315"/>
    </location>
</feature>
<dbReference type="RefSeq" id="WP_154228605.1">
    <property type="nucleotide sequence ID" value="NZ_CP045309.1"/>
</dbReference>
<feature type="transmembrane region" description="Helical" evidence="2">
    <location>
        <begin position="435"/>
        <end position="456"/>
    </location>
</feature>
<feature type="transmembrane region" description="Helical" evidence="2">
    <location>
        <begin position="119"/>
        <end position="140"/>
    </location>
</feature>
<feature type="transmembrane region" description="Helical" evidence="2">
    <location>
        <begin position="222"/>
        <end position="242"/>
    </location>
</feature>
<feature type="transmembrane region" description="Helical" evidence="2">
    <location>
        <begin position="15"/>
        <end position="34"/>
    </location>
</feature>
<feature type="transmembrane region" description="Helical" evidence="2">
    <location>
        <begin position="347"/>
        <end position="368"/>
    </location>
</feature>
<feature type="transmembrane region" description="Helical" evidence="2">
    <location>
        <begin position="380"/>
        <end position="399"/>
    </location>
</feature>
<dbReference type="Proteomes" id="UP000402241">
    <property type="component" value="Chromosome"/>
</dbReference>
<keyword evidence="2" id="KW-1133">Transmembrane helix</keyword>
<keyword evidence="5" id="KW-1185">Reference proteome</keyword>
<dbReference type="AlphaFoldDB" id="A0AAJ2ZJH7"/>
<feature type="transmembrane region" description="Helical" evidence="2">
    <location>
        <begin position="55"/>
        <end position="78"/>
    </location>
</feature>
<keyword evidence="2" id="KW-0812">Transmembrane</keyword>
<accession>A0AAJ2ZJH7</accession>
<feature type="transmembrane region" description="Helical" evidence="2">
    <location>
        <begin position="321"/>
        <end position="340"/>
    </location>
</feature>
<protein>
    <submittedName>
        <fullName evidence="3">Uncharacterized protein</fullName>
    </submittedName>
</protein>
<feature type="transmembrane region" description="Helical" evidence="2">
    <location>
        <begin position="147"/>
        <end position="165"/>
    </location>
</feature>
<feature type="region of interest" description="Disordered" evidence="1">
    <location>
        <begin position="507"/>
        <end position="531"/>
    </location>
</feature>
<proteinExistence type="predicted"/>
<feature type="transmembrane region" description="Helical" evidence="2">
    <location>
        <begin position="468"/>
        <end position="487"/>
    </location>
</feature>
<evidence type="ECO:0000313" key="6">
    <source>
        <dbReference type="Proteomes" id="UP000477779"/>
    </source>
</evidence>
<feature type="transmembrane region" description="Helical" evidence="2">
    <location>
        <begin position="185"/>
        <end position="202"/>
    </location>
</feature>
<evidence type="ECO:0000256" key="2">
    <source>
        <dbReference type="SAM" id="Phobius"/>
    </source>
</evidence>
<evidence type="ECO:0000313" key="5">
    <source>
        <dbReference type="Proteomes" id="UP000402241"/>
    </source>
</evidence>
<evidence type="ECO:0000313" key="3">
    <source>
        <dbReference type="EMBL" id="NES31167.1"/>
    </source>
</evidence>
<gene>
    <name evidence="3" type="ORF">G3561_26885</name>
    <name evidence="4" type="ORF">GCE86_21410</name>
</gene>
<reference evidence="3 6" key="2">
    <citation type="submission" date="2020-02" db="EMBL/GenBank/DDBJ databases">
        <title>WGS of Micromonospora spp. isolated from hot spring.</title>
        <authorList>
            <person name="Thawai C."/>
        </authorList>
    </citation>
    <scope>NUCLEOTIDE SEQUENCE [LARGE SCALE GENOMIC DNA]</scope>
    <source>
        <strain evidence="3 6">TMS7</strain>
    </source>
</reference>
<reference evidence="4 5" key="1">
    <citation type="submission" date="2019-10" db="EMBL/GenBank/DDBJ databases">
        <title>Genome Sequence of Micromonospora terminaliae DSM 101760.</title>
        <authorList>
            <person name="Guo L."/>
        </authorList>
    </citation>
    <scope>NUCLEOTIDE SEQUENCE [LARGE SCALE GENOMIC DNA]</scope>
    <source>
        <strain evidence="4 5">DSM 101760</strain>
    </source>
</reference>